<dbReference type="PANTHER" id="PTHR16253">
    <property type="entry name" value="TETRATRICOPEPTIDE REPEAT PROTEIN 22"/>
    <property type="match status" value="1"/>
</dbReference>
<dbReference type="InterPro" id="IPR035897">
    <property type="entry name" value="Toll_tir_struct_dom_sf"/>
</dbReference>
<dbReference type="GO" id="GO:0008270">
    <property type="term" value="F:zinc ion binding"/>
    <property type="evidence" value="ECO:0007669"/>
    <property type="project" value="UniProtKB-KW"/>
</dbReference>
<reference evidence="5 6" key="1">
    <citation type="submission" date="2020-06" db="EMBL/GenBank/DDBJ databases">
        <authorList>
            <person name="Li R."/>
            <person name="Bekaert M."/>
        </authorList>
    </citation>
    <scope>NUCLEOTIDE SEQUENCE [LARGE SCALE GENOMIC DNA]</scope>
    <source>
        <strain evidence="6">wild</strain>
    </source>
</reference>
<dbReference type="InterPro" id="IPR000157">
    <property type="entry name" value="TIR_dom"/>
</dbReference>
<keyword evidence="6" id="KW-1185">Reference proteome</keyword>
<dbReference type="OrthoDB" id="6039373at2759"/>
<feature type="domain" description="TIR" evidence="4">
    <location>
        <begin position="27"/>
        <end position="156"/>
    </location>
</feature>
<dbReference type="AlphaFoldDB" id="A0A6J8CMM7"/>
<dbReference type="PANTHER" id="PTHR16253:SF0">
    <property type="entry name" value="TETRATRICOPEPTIDE REPEAT PROTEIN 22"/>
    <property type="match status" value="1"/>
</dbReference>
<evidence type="ECO:0000259" key="4">
    <source>
        <dbReference type="PROSITE" id="PS50104"/>
    </source>
</evidence>
<dbReference type="InterPro" id="IPR000571">
    <property type="entry name" value="Znf_CCCH"/>
</dbReference>
<feature type="domain" description="TIR" evidence="4">
    <location>
        <begin position="747"/>
        <end position="876"/>
    </location>
</feature>
<keyword evidence="2" id="KW-0472">Membrane</keyword>
<evidence type="ECO:0000256" key="1">
    <source>
        <dbReference type="PROSITE-ProRule" id="PRU00723"/>
    </source>
</evidence>
<dbReference type="InterPro" id="IPR042342">
    <property type="entry name" value="TTC22"/>
</dbReference>
<organism evidence="5 6">
    <name type="scientific">Mytilus coruscus</name>
    <name type="common">Sea mussel</name>
    <dbReference type="NCBI Taxonomy" id="42192"/>
    <lineage>
        <taxon>Eukaryota</taxon>
        <taxon>Metazoa</taxon>
        <taxon>Spiralia</taxon>
        <taxon>Lophotrochozoa</taxon>
        <taxon>Mollusca</taxon>
        <taxon>Bivalvia</taxon>
        <taxon>Autobranchia</taxon>
        <taxon>Pteriomorphia</taxon>
        <taxon>Mytilida</taxon>
        <taxon>Mytiloidea</taxon>
        <taxon>Mytilidae</taxon>
        <taxon>Mytilinae</taxon>
        <taxon>Mytilus</taxon>
    </lineage>
</organism>
<dbReference type="EMBL" id="CACVKT020005665">
    <property type="protein sequence ID" value="CAC5397131.1"/>
    <property type="molecule type" value="Genomic_DNA"/>
</dbReference>
<feature type="transmembrane region" description="Helical" evidence="2">
    <location>
        <begin position="1078"/>
        <end position="1096"/>
    </location>
</feature>
<feature type="zinc finger region" description="C3H1-type" evidence="1">
    <location>
        <begin position="1004"/>
        <end position="1025"/>
    </location>
</feature>
<evidence type="ECO:0000259" key="3">
    <source>
        <dbReference type="PROSITE" id="PS50103"/>
    </source>
</evidence>
<dbReference type="GO" id="GO:0007165">
    <property type="term" value="P:signal transduction"/>
    <property type="evidence" value="ECO:0007669"/>
    <property type="project" value="InterPro"/>
</dbReference>
<feature type="domain" description="TIR" evidence="4">
    <location>
        <begin position="380"/>
        <end position="511"/>
    </location>
</feature>
<protein>
    <submittedName>
        <fullName evidence="5">TLR2</fullName>
    </submittedName>
</protein>
<evidence type="ECO:0000256" key="2">
    <source>
        <dbReference type="SAM" id="Phobius"/>
    </source>
</evidence>
<sequence>MEQQGVDMPDEIIDFNSIKPNTLPHGKQYHIFLSYKTDNRDRRVALQIDRLLRSKGYKCCLHERDFIAGNTIVNNIEQNIERSIKVVFLLSENSSASEWCQFELIVTERFHIENRGYNPIILKLEQCKLPDTLKKYTYLSADRPTEEWIGRLAVAINNETDHLITNRRTIKFVPVPCIDYNRDKEHKISTCRYPHICAKYIINDEECTGSCGKNHNLVTNQSREILVDLGFITDGNYDSLLEIYKRKCKEKLADMAKTGVTGPCCYYNYKGCLLGDYHCPFTHICKDWFLGTCVKLNCTISHDILNDHTKRLLKIFDIDTTQDKAVILNKYRAKYPHKTFITMQESVSTRTFLRENLVSVVKLYNLTQHIDHAGCLAMGKHFAARLNISTYKADDRDSRVDSQIDELLQSKGYKCFLHERDFIAGNKIVKTTVQKIQSSIKVISLLSENSSASEWCKYQLHMTETIHIENKGYKLIILKLDQCYLPDTLTKYTYLSADKLTEEWINHLISSRRNIKFVPFPCIDYNRDKEHRIDTCRYPHIYAQYIINDDKCDGSCGKNQNLIDNQSREILVDLGFITEGNYDSILEAYRQKCKEKLADMANAVVTGPCCYYNYKGCLHGDFHCPFTHICKDWFFGTCMKRKCTLSHDILNDHTKRLLEFFDIDTTQDVDVILNTYCAKYHHKRMYTPFYSGGLFHKYIQVDLDKLPKLIIRMTEVNGNVDYSDNFDKPEETIDFYSLDPITLPIDKEFHIFISYKTVEPDRLIALKIDKLLRSKGFKCCLHERDFLPGDLIVNNIVQNIERSVKVVFLLSEQSRASEWCQFELNVTETIYIQERGYKPIIVKLDECDLPDTMKRYTYLPAVNPPEKWIGRLSKAINDQTDHLITNRRNIKFVAVPCIDYNRNKEHSIVTCRYPHVCVKYIVSDESCDGSCGKNHDLVTDQSREILVDLGFITDGNLDALLQLYRQKCKEKLAAMPNNIVTGPCCYYNHKGCLLGDFHCPFTHICKDWFEGRCKMKKCRFSHHILNDHTKKLLEIFEIDTDQEADIILNTYRSKYPHKKFIQLPTQTISKTTFLKNNWLPLVGGVLTVVGVTAFVVKKI</sequence>
<dbReference type="Proteomes" id="UP000507470">
    <property type="component" value="Unassembled WGS sequence"/>
</dbReference>
<accession>A0A6J8CMM7</accession>
<dbReference type="SMART" id="SM00255">
    <property type="entry name" value="TIR"/>
    <property type="match status" value="3"/>
</dbReference>
<keyword evidence="2" id="KW-0812">Transmembrane</keyword>
<dbReference type="SUPFAM" id="SSF52200">
    <property type="entry name" value="Toll/Interleukin receptor TIR domain"/>
    <property type="match status" value="3"/>
</dbReference>
<keyword evidence="1" id="KW-0863">Zinc-finger</keyword>
<dbReference type="Gene3D" id="3.40.50.10140">
    <property type="entry name" value="Toll/interleukin-1 receptor homology (TIR) domain"/>
    <property type="match status" value="3"/>
</dbReference>
<feature type="domain" description="C3H1-type" evidence="3">
    <location>
        <begin position="1004"/>
        <end position="1025"/>
    </location>
</feature>
<keyword evidence="1" id="KW-0862">Zinc</keyword>
<name>A0A6J8CMM7_MYTCO</name>
<keyword evidence="1" id="KW-0479">Metal-binding</keyword>
<dbReference type="PROSITE" id="PS50104">
    <property type="entry name" value="TIR"/>
    <property type="match status" value="3"/>
</dbReference>
<keyword evidence="2" id="KW-1133">Transmembrane helix</keyword>
<dbReference type="Pfam" id="PF13676">
    <property type="entry name" value="TIR_2"/>
    <property type="match status" value="3"/>
</dbReference>
<evidence type="ECO:0000313" key="5">
    <source>
        <dbReference type="EMBL" id="CAC5397131.1"/>
    </source>
</evidence>
<proteinExistence type="predicted"/>
<evidence type="ECO:0000313" key="6">
    <source>
        <dbReference type="Proteomes" id="UP000507470"/>
    </source>
</evidence>
<dbReference type="PROSITE" id="PS50103">
    <property type="entry name" value="ZF_C3H1"/>
    <property type="match status" value="1"/>
</dbReference>
<gene>
    <name evidence="5" type="ORF">MCOR_31598</name>
</gene>